<feature type="compositionally biased region" description="Basic and acidic residues" evidence="1">
    <location>
        <begin position="287"/>
        <end position="299"/>
    </location>
</feature>
<feature type="compositionally biased region" description="Basic and acidic residues" evidence="1">
    <location>
        <begin position="108"/>
        <end position="120"/>
    </location>
</feature>
<dbReference type="AlphaFoldDB" id="A0A6S7HYM1"/>
<dbReference type="InterPro" id="IPR013320">
    <property type="entry name" value="ConA-like_dom_sf"/>
</dbReference>
<organism evidence="2 3">
    <name type="scientific">Paramuricea clavata</name>
    <name type="common">Red gorgonian</name>
    <name type="synonym">Violescent sea-whip</name>
    <dbReference type="NCBI Taxonomy" id="317549"/>
    <lineage>
        <taxon>Eukaryota</taxon>
        <taxon>Metazoa</taxon>
        <taxon>Cnidaria</taxon>
        <taxon>Anthozoa</taxon>
        <taxon>Octocorallia</taxon>
        <taxon>Malacalcyonacea</taxon>
        <taxon>Plexauridae</taxon>
        <taxon>Paramuricea</taxon>
    </lineage>
</organism>
<dbReference type="SUPFAM" id="SSF49899">
    <property type="entry name" value="Concanavalin A-like lectins/glucanases"/>
    <property type="match status" value="1"/>
</dbReference>
<dbReference type="PROSITE" id="PS50060">
    <property type="entry name" value="MAM_2"/>
    <property type="match status" value="1"/>
</dbReference>
<keyword evidence="3" id="KW-1185">Reference proteome</keyword>
<feature type="region of interest" description="Disordered" evidence="1">
    <location>
        <begin position="101"/>
        <end position="185"/>
    </location>
</feature>
<proteinExistence type="predicted"/>
<dbReference type="PANTHER" id="PTHR23282:SF146">
    <property type="entry name" value="RT07201P-RELATED"/>
    <property type="match status" value="1"/>
</dbReference>
<comment type="caution">
    <text evidence="2">The sequence shown here is derived from an EMBL/GenBank/DDBJ whole genome shotgun (WGS) entry which is preliminary data.</text>
</comment>
<dbReference type="GO" id="GO:0016020">
    <property type="term" value="C:membrane"/>
    <property type="evidence" value="ECO:0007669"/>
    <property type="project" value="InterPro"/>
</dbReference>
<dbReference type="InterPro" id="IPR051560">
    <property type="entry name" value="MAM_domain-containing"/>
</dbReference>
<dbReference type="Gene3D" id="2.60.120.200">
    <property type="match status" value="1"/>
</dbReference>
<reference evidence="2" key="1">
    <citation type="submission" date="2020-04" db="EMBL/GenBank/DDBJ databases">
        <authorList>
            <person name="Alioto T."/>
            <person name="Alioto T."/>
            <person name="Gomez Garrido J."/>
        </authorList>
    </citation>
    <scope>NUCLEOTIDE SEQUENCE</scope>
    <source>
        <strain evidence="2">A484AB</strain>
    </source>
</reference>
<accession>A0A6S7HYM1</accession>
<evidence type="ECO:0000313" key="3">
    <source>
        <dbReference type="Proteomes" id="UP001152795"/>
    </source>
</evidence>
<feature type="region of interest" description="Disordered" evidence="1">
    <location>
        <begin position="287"/>
        <end position="319"/>
    </location>
</feature>
<dbReference type="Pfam" id="PF00629">
    <property type="entry name" value="MAM"/>
    <property type="match status" value="1"/>
</dbReference>
<sequence length="319" mass="35351">MVSVWRLAGEQGYNWNQAQVAVNSQTASYQFVIESVRGKGKYGNIAIDDISLMDSCPPRDDSSRIIVIATTLAGGVFLSIEPVYETVPNVDWMFYEDVATNPNESEDISPKGRESLHDWVGEPSNADKTSGYETPVENEHQGPGNETVGKVNRGFYDDVATSANTSEDISTQGRTSDHEEVEVPSNAHKTFGRTELNKRPDTVKTGATGDGDYQAFLKEDGVYVIPAPEESQHKTPGQNETYEEPKLSPENPVYTELDVNRVHGRNTTGDGTYQKLVKRDSDYVIPAHERKESHEDIKMGSKLPTGYEELDQSKLEAEI</sequence>
<gene>
    <name evidence="2" type="ORF">PACLA_8A045441</name>
</gene>
<dbReference type="PANTHER" id="PTHR23282">
    <property type="entry name" value="APICAL ENDOSOMAL GLYCOPROTEIN PRECURSOR"/>
    <property type="match status" value="1"/>
</dbReference>
<dbReference type="Proteomes" id="UP001152795">
    <property type="component" value="Unassembled WGS sequence"/>
</dbReference>
<evidence type="ECO:0000256" key="1">
    <source>
        <dbReference type="SAM" id="MobiDB-lite"/>
    </source>
</evidence>
<name>A0A6S7HYM1_PARCT</name>
<protein>
    <submittedName>
        <fullName evidence="2">MAM domain-containing glycosylphosphatidylinositol anchor 2-like</fullName>
    </submittedName>
</protein>
<dbReference type="EMBL" id="CACRXK020007162">
    <property type="protein sequence ID" value="CAB4011475.1"/>
    <property type="molecule type" value="Genomic_DNA"/>
</dbReference>
<evidence type="ECO:0000313" key="2">
    <source>
        <dbReference type="EMBL" id="CAB4011475.1"/>
    </source>
</evidence>
<feature type="region of interest" description="Disordered" evidence="1">
    <location>
        <begin position="228"/>
        <end position="250"/>
    </location>
</feature>
<dbReference type="InterPro" id="IPR000998">
    <property type="entry name" value="MAM_dom"/>
</dbReference>
<feature type="compositionally biased region" description="Polar residues" evidence="1">
    <location>
        <begin position="161"/>
        <end position="174"/>
    </location>
</feature>
<dbReference type="OrthoDB" id="6107927at2759"/>